<dbReference type="EMBL" id="ML977150">
    <property type="protein sequence ID" value="KAF1987879.1"/>
    <property type="molecule type" value="Genomic_DNA"/>
</dbReference>
<evidence type="ECO:0000256" key="11">
    <source>
        <dbReference type="SAM" id="Coils"/>
    </source>
</evidence>
<keyword evidence="11" id="KW-0175">Coiled coil</keyword>
<evidence type="ECO:0000256" key="10">
    <source>
        <dbReference type="ARBA" id="ARBA00023242"/>
    </source>
</evidence>
<evidence type="ECO:0000256" key="6">
    <source>
        <dbReference type="ARBA" id="ARBA00022490"/>
    </source>
</evidence>
<dbReference type="UniPathway" id="UPA00143"/>
<dbReference type="AlphaFoldDB" id="A0A6G1H4E8"/>
<evidence type="ECO:0000256" key="4">
    <source>
        <dbReference type="ARBA" id="ARBA00004906"/>
    </source>
</evidence>
<feature type="region of interest" description="Disordered" evidence="12">
    <location>
        <begin position="14"/>
        <end position="118"/>
    </location>
</feature>
<evidence type="ECO:0000256" key="8">
    <source>
        <dbReference type="ARBA" id="ARBA00022786"/>
    </source>
</evidence>
<dbReference type="InterPro" id="IPR003613">
    <property type="entry name" value="Ubox_domain"/>
</dbReference>
<feature type="region of interest" description="Disordered" evidence="12">
    <location>
        <begin position="1055"/>
        <end position="1076"/>
    </location>
</feature>
<dbReference type="OrthoDB" id="20295at2759"/>
<evidence type="ECO:0000256" key="1">
    <source>
        <dbReference type="ARBA" id="ARBA00000900"/>
    </source>
</evidence>
<dbReference type="PANTHER" id="PTHR13931">
    <property type="entry name" value="UBIQUITINATION FACTOR E4"/>
    <property type="match status" value="1"/>
</dbReference>
<dbReference type="SUPFAM" id="SSF57850">
    <property type="entry name" value="RING/U-box"/>
    <property type="match status" value="1"/>
</dbReference>
<evidence type="ECO:0000313" key="15">
    <source>
        <dbReference type="Proteomes" id="UP000800041"/>
    </source>
</evidence>
<dbReference type="GO" id="GO:0000209">
    <property type="term" value="P:protein polyubiquitination"/>
    <property type="evidence" value="ECO:0007669"/>
    <property type="project" value="TreeGrafter"/>
</dbReference>
<feature type="domain" description="U-box" evidence="13">
    <location>
        <begin position="988"/>
        <end position="1062"/>
    </location>
</feature>
<evidence type="ECO:0000256" key="9">
    <source>
        <dbReference type="ARBA" id="ARBA00023110"/>
    </source>
</evidence>
<dbReference type="PROSITE" id="PS51698">
    <property type="entry name" value="U_BOX"/>
    <property type="match status" value="1"/>
</dbReference>
<evidence type="ECO:0000256" key="12">
    <source>
        <dbReference type="SAM" id="MobiDB-lite"/>
    </source>
</evidence>
<accession>A0A6G1H4E8</accession>
<evidence type="ECO:0000256" key="3">
    <source>
        <dbReference type="ARBA" id="ARBA00004496"/>
    </source>
</evidence>
<dbReference type="FunFam" id="3.30.40.10:FF:000055">
    <property type="entry name" value="Ubiquitin conjugation factor e4 a"/>
    <property type="match status" value="1"/>
</dbReference>
<evidence type="ECO:0000256" key="2">
    <source>
        <dbReference type="ARBA" id="ARBA00004123"/>
    </source>
</evidence>
<organism evidence="14 15">
    <name type="scientific">Aulographum hederae CBS 113979</name>
    <dbReference type="NCBI Taxonomy" id="1176131"/>
    <lineage>
        <taxon>Eukaryota</taxon>
        <taxon>Fungi</taxon>
        <taxon>Dikarya</taxon>
        <taxon>Ascomycota</taxon>
        <taxon>Pezizomycotina</taxon>
        <taxon>Dothideomycetes</taxon>
        <taxon>Pleosporomycetidae</taxon>
        <taxon>Aulographales</taxon>
        <taxon>Aulographaceae</taxon>
    </lineage>
</organism>
<dbReference type="GO" id="GO:0005634">
    <property type="term" value="C:nucleus"/>
    <property type="evidence" value="ECO:0007669"/>
    <property type="project" value="UniProtKB-SubCell"/>
</dbReference>
<dbReference type="Pfam" id="PF04564">
    <property type="entry name" value="U-box"/>
    <property type="match status" value="1"/>
</dbReference>
<evidence type="ECO:0000256" key="5">
    <source>
        <dbReference type="ARBA" id="ARBA00007434"/>
    </source>
</evidence>
<reference evidence="14" key="1">
    <citation type="journal article" date="2020" name="Stud. Mycol.">
        <title>101 Dothideomycetes genomes: a test case for predicting lifestyles and emergence of pathogens.</title>
        <authorList>
            <person name="Haridas S."/>
            <person name="Albert R."/>
            <person name="Binder M."/>
            <person name="Bloem J."/>
            <person name="Labutti K."/>
            <person name="Salamov A."/>
            <person name="Andreopoulos B."/>
            <person name="Baker S."/>
            <person name="Barry K."/>
            <person name="Bills G."/>
            <person name="Bluhm B."/>
            <person name="Cannon C."/>
            <person name="Castanera R."/>
            <person name="Culley D."/>
            <person name="Daum C."/>
            <person name="Ezra D."/>
            <person name="Gonzalez J."/>
            <person name="Henrissat B."/>
            <person name="Kuo A."/>
            <person name="Liang C."/>
            <person name="Lipzen A."/>
            <person name="Lutzoni F."/>
            <person name="Magnuson J."/>
            <person name="Mondo S."/>
            <person name="Nolan M."/>
            <person name="Ohm R."/>
            <person name="Pangilinan J."/>
            <person name="Park H.-J."/>
            <person name="Ramirez L."/>
            <person name="Alfaro M."/>
            <person name="Sun H."/>
            <person name="Tritt A."/>
            <person name="Yoshinaga Y."/>
            <person name="Zwiers L.-H."/>
            <person name="Turgeon B."/>
            <person name="Goodwin S."/>
            <person name="Spatafora J."/>
            <person name="Crous P."/>
            <person name="Grigoriev I."/>
        </authorList>
    </citation>
    <scope>NUCLEOTIDE SEQUENCE</scope>
    <source>
        <strain evidence="14">CBS 113979</strain>
    </source>
</reference>
<comment type="catalytic activity">
    <reaction evidence="1">
        <text>S-ubiquitinyl-[E2 ubiquitin-conjugating enzyme]-L-cysteine + [acceptor protein]-L-lysine = [E2 ubiquitin-conjugating enzyme]-L-cysteine + N(6)-ubiquitinyl-[acceptor protein]-L-lysine.</text>
        <dbReference type="EC" id="2.3.2.27"/>
    </reaction>
</comment>
<feature type="compositionally biased region" description="Low complexity" evidence="12">
    <location>
        <begin position="59"/>
        <end position="73"/>
    </location>
</feature>
<feature type="coiled-coil region" evidence="11">
    <location>
        <begin position="523"/>
        <end position="557"/>
    </location>
</feature>
<dbReference type="GO" id="GO:0000151">
    <property type="term" value="C:ubiquitin ligase complex"/>
    <property type="evidence" value="ECO:0007669"/>
    <property type="project" value="InterPro"/>
</dbReference>
<dbReference type="InterPro" id="IPR045132">
    <property type="entry name" value="UBE4"/>
</dbReference>
<sequence>MADSLSDAEKIRNKRLAKLGGNQSAASSTKDVSAPAADASSSSSSPSNQNPRPEPNTKPPSTSSPASLPASNPFAQMGSPKPAESPQTKRTPTITISKKAEAPPPRPRSRAGQPESIEVWQDRTLSNVFRISLNPDNTKDAHGNRIYYVPGVRADVEVGAPVQFNMINVEPAIVEAASNLPTGNPLDYLLGCWKRVTRMARTVRSGGNDPQKNDIAKEARRICFSYCIFAATMPEMFGQDSAMGDSPLTAHLLCDPEDDRGLCHDFLSEAVARTQEDDDSALEALVQAMEQLSANLSELSMNDNYKPYVLALRNFVRYTPLAMALTQSTKFLAQGVTAERIESDTFLGPFFALSPLQGEVAVQYFRGAQARDEGYIRQSQSALRMSLQTHQDELLDITNCIIKSSKEPREKMLDYFALAVNANHKRRAMQVDPKAVSSDGFMVNITGVLDRLCEPFIDTTFSKLDRIDADYLRRSPRVIIKDETKMNADQKTSDDFYSEKVGGESNFISELFFLTVAAHHYGTEAANTKLGSLQREVKHLEQHIEKFRQEREKFQHVPAQLALFESHLKKFEDQLERGKCVIRATQGVLLDELAQRRSMQFMRYVIVWMLKLATPGSKYPKEPLQLPLPTEQPMAFRCLPEYFLEDVTDNFKFVTRQMPQIILSTQSEELVQVCVAFLRSSEYIKNPGVKSSLVTILFHGTWPVRGREKGVLGDLLNGSDFCYKHLLHSLMKQFIECESTGTHTQFYDKFNIRYEIFQVIRCIWTNTVYRENLAAESSRINIDFFVHFVNLLLNDVTFVLDESFTAFAEITKISKELRNESHDLDESSQQAKKEAIEAAQSKAKSYMSLVNETVSMLGLFTEALADSFTMPEIVQRLADMLDYNLDALTGPKQTNLKVENPQEYNFRPSELLADLLSVYINLGGKSNFQYAVARDGRSYKPSNFKAAIKIMNRFTLKSPEELAKFEKVVEAIEKAKQEDEQVEEDLGEVPDDFLDPLVYTLMEDPVILPTSKTIIDRSTIRSHLLSDPTDPFNRSPLKIEDVLPATEMKERIETWKKEKKDAARAAAKGDPMDTSN</sequence>
<dbReference type="GO" id="GO:0006511">
    <property type="term" value="P:ubiquitin-dependent protein catabolic process"/>
    <property type="evidence" value="ECO:0007669"/>
    <property type="project" value="InterPro"/>
</dbReference>
<keyword evidence="10" id="KW-0539">Nucleus</keyword>
<dbReference type="Pfam" id="PF10408">
    <property type="entry name" value="Ufd2P_core"/>
    <property type="match status" value="1"/>
</dbReference>
<evidence type="ECO:0000259" key="13">
    <source>
        <dbReference type="PROSITE" id="PS51698"/>
    </source>
</evidence>
<dbReference type="Gene3D" id="3.30.40.10">
    <property type="entry name" value="Zinc/RING finger domain, C3HC4 (zinc finger)"/>
    <property type="match status" value="1"/>
</dbReference>
<evidence type="ECO:0000313" key="14">
    <source>
        <dbReference type="EMBL" id="KAF1987879.1"/>
    </source>
</evidence>
<name>A0A6G1H4E8_9PEZI</name>
<keyword evidence="8" id="KW-0833">Ubl conjugation pathway</keyword>
<keyword evidence="9" id="KW-0697">Rotamase</keyword>
<dbReference type="CDD" id="cd16657">
    <property type="entry name" value="RING-Ubox_UBE4A"/>
    <property type="match status" value="1"/>
</dbReference>
<comment type="pathway">
    <text evidence="4">Protein modification; protein ubiquitination.</text>
</comment>
<proteinExistence type="inferred from homology"/>
<keyword evidence="6" id="KW-0963">Cytoplasm</keyword>
<feature type="compositionally biased region" description="Polar residues" evidence="12">
    <location>
        <begin position="85"/>
        <end position="96"/>
    </location>
</feature>
<feature type="compositionally biased region" description="Polar residues" evidence="12">
    <location>
        <begin position="21"/>
        <end position="31"/>
    </location>
</feature>
<dbReference type="SMART" id="SM00504">
    <property type="entry name" value="Ubox"/>
    <property type="match status" value="1"/>
</dbReference>
<keyword evidence="15" id="KW-1185">Reference proteome</keyword>
<dbReference type="GO" id="GO:0034450">
    <property type="term" value="F:ubiquitin-ubiquitin ligase activity"/>
    <property type="evidence" value="ECO:0007669"/>
    <property type="project" value="InterPro"/>
</dbReference>
<dbReference type="GO" id="GO:0003755">
    <property type="term" value="F:peptidyl-prolyl cis-trans isomerase activity"/>
    <property type="evidence" value="ECO:0007669"/>
    <property type="project" value="UniProtKB-KW"/>
</dbReference>
<comment type="similarity">
    <text evidence="5">Belongs to the ubiquitin conjugation factor E4 family.</text>
</comment>
<feature type="compositionally biased region" description="Low complexity" evidence="12">
    <location>
        <begin position="33"/>
        <end position="47"/>
    </location>
</feature>
<keyword evidence="7" id="KW-0808">Transferase</keyword>
<dbReference type="PANTHER" id="PTHR13931:SF2">
    <property type="entry name" value="UBIQUITIN CONJUGATION FACTOR E4 B"/>
    <property type="match status" value="1"/>
</dbReference>
<comment type="subcellular location">
    <subcellularLocation>
        <location evidence="3">Cytoplasm</location>
    </subcellularLocation>
    <subcellularLocation>
        <location evidence="2">Nucleus</location>
    </subcellularLocation>
</comment>
<dbReference type="GO" id="GO:0036503">
    <property type="term" value="P:ERAD pathway"/>
    <property type="evidence" value="ECO:0007669"/>
    <property type="project" value="InterPro"/>
</dbReference>
<dbReference type="GO" id="GO:0005737">
    <property type="term" value="C:cytoplasm"/>
    <property type="evidence" value="ECO:0007669"/>
    <property type="project" value="UniProtKB-SubCell"/>
</dbReference>
<gene>
    <name evidence="14" type="ORF">K402DRAFT_374383</name>
</gene>
<evidence type="ECO:0000256" key="7">
    <source>
        <dbReference type="ARBA" id="ARBA00022679"/>
    </source>
</evidence>
<dbReference type="Proteomes" id="UP000800041">
    <property type="component" value="Unassembled WGS sequence"/>
</dbReference>
<dbReference type="InterPro" id="IPR013083">
    <property type="entry name" value="Znf_RING/FYVE/PHD"/>
</dbReference>
<dbReference type="InterPro" id="IPR019474">
    <property type="entry name" value="Ub_conjug_fac_E4_core"/>
</dbReference>
<keyword evidence="9" id="KW-0413">Isomerase</keyword>
<protein>
    <submittedName>
        <fullName evidence="14">Ubiquitin conjugation factor E4</fullName>
    </submittedName>
</protein>